<keyword evidence="2" id="KW-1185">Reference proteome</keyword>
<reference evidence="2" key="1">
    <citation type="submission" date="2011-12" db="EMBL/GenBank/DDBJ databases">
        <title>Complete genome sequence of Streptomyces cattleya strain DSM 46488.</title>
        <authorList>
            <person name="Ou H.-Y."/>
            <person name="Li P."/>
            <person name="Zhao C."/>
            <person name="O'Hagan D."/>
            <person name="Deng Z."/>
        </authorList>
    </citation>
    <scope>NUCLEOTIDE SEQUENCE [LARGE SCALE GENOMIC DNA]</scope>
    <source>
        <strain evidence="2">ATCC 35852 / DSM 46488 / JCM 4925 / NBRC 14057 / NRRL 8057</strain>
    </source>
</reference>
<gene>
    <name evidence="1" type="ordered locus">SCATT_18850</name>
</gene>
<evidence type="ECO:0000313" key="1">
    <source>
        <dbReference type="EMBL" id="AEW94256.1"/>
    </source>
</evidence>
<dbReference type="KEGG" id="scy:SCATT_18850"/>
<dbReference type="InterPro" id="IPR027417">
    <property type="entry name" value="P-loop_NTPase"/>
</dbReference>
<dbReference type="RefSeq" id="WP_014142649.1">
    <property type="nucleotide sequence ID" value="NC_016111.1"/>
</dbReference>
<sequence length="166" mass="18808">MPRATLDDFKKPWRDRHLADRVSGEGCYRDAYDHAAVKRLLLDPCRSPEAAWCALCAIDPLTQRDHSSETTPLAPDAVLVVDGVFAFRPGIDAYRDFRIWLRVDAEPPLRRGAERDQDWAGSGAEAIHRDRYQVAERIYLEEVDPVPMTDVVVDNSVLARPRIVTP</sequence>
<organism evidence="1 2">
    <name type="scientific">Streptantibioticus cattleyicolor (strain ATCC 35852 / DSM 46488 / JCM 4925 / NBRC 14057 / NRRL 8057)</name>
    <name type="common">Streptomyces cattleya</name>
    <dbReference type="NCBI Taxonomy" id="1003195"/>
    <lineage>
        <taxon>Bacteria</taxon>
        <taxon>Bacillati</taxon>
        <taxon>Actinomycetota</taxon>
        <taxon>Actinomycetes</taxon>
        <taxon>Kitasatosporales</taxon>
        <taxon>Streptomycetaceae</taxon>
        <taxon>Streptantibioticus</taxon>
    </lineage>
</organism>
<dbReference type="PATRIC" id="fig|1003195.11.peg.3426"/>
<dbReference type="SUPFAM" id="SSF52540">
    <property type="entry name" value="P-loop containing nucleoside triphosphate hydrolases"/>
    <property type="match status" value="1"/>
</dbReference>
<dbReference type="HOGENOM" id="CLU_090613_0_0_11"/>
<keyword evidence="1" id="KW-0808">Transferase</keyword>
<name>F8JTA8_STREN</name>
<accession>F8JTA8</accession>
<dbReference type="GO" id="GO:0016301">
    <property type="term" value="F:kinase activity"/>
    <property type="evidence" value="ECO:0007669"/>
    <property type="project" value="UniProtKB-KW"/>
</dbReference>
<accession>G8WTR1</accession>
<dbReference type="Proteomes" id="UP000007842">
    <property type="component" value="Chromosome"/>
</dbReference>
<evidence type="ECO:0000313" key="2">
    <source>
        <dbReference type="Proteomes" id="UP000007842"/>
    </source>
</evidence>
<dbReference type="AlphaFoldDB" id="F8JTA8"/>
<dbReference type="KEGG" id="sct:SCAT_1892"/>
<keyword evidence="1" id="KW-0418">Kinase</keyword>
<dbReference type="EMBL" id="CP003219">
    <property type="protein sequence ID" value="AEW94256.1"/>
    <property type="molecule type" value="Genomic_DNA"/>
</dbReference>
<proteinExistence type="predicted"/>
<dbReference type="eggNOG" id="COG0572">
    <property type="taxonomic scope" value="Bacteria"/>
</dbReference>
<dbReference type="STRING" id="1003195.SCATT_18850"/>
<dbReference type="Gene3D" id="3.40.50.300">
    <property type="entry name" value="P-loop containing nucleotide triphosphate hydrolases"/>
    <property type="match status" value="1"/>
</dbReference>
<protein>
    <submittedName>
        <fullName evidence="1">Uridine kinase</fullName>
    </submittedName>
</protein>